<dbReference type="AlphaFoldDB" id="A0AA35RHN5"/>
<keyword evidence="2" id="KW-1185">Reference proteome</keyword>
<dbReference type="Proteomes" id="UP001174909">
    <property type="component" value="Unassembled WGS sequence"/>
</dbReference>
<proteinExistence type="predicted"/>
<name>A0AA35RHN5_GEOBA</name>
<dbReference type="EMBL" id="CASHTH010001025">
    <property type="protein sequence ID" value="CAI8010307.1"/>
    <property type="molecule type" value="Genomic_DNA"/>
</dbReference>
<gene>
    <name evidence="1" type="ORF">GBAR_LOCUS6792</name>
</gene>
<evidence type="ECO:0000313" key="2">
    <source>
        <dbReference type="Proteomes" id="UP001174909"/>
    </source>
</evidence>
<accession>A0AA35RHN5</accession>
<organism evidence="1 2">
    <name type="scientific">Geodia barretti</name>
    <name type="common">Barrett's horny sponge</name>
    <dbReference type="NCBI Taxonomy" id="519541"/>
    <lineage>
        <taxon>Eukaryota</taxon>
        <taxon>Metazoa</taxon>
        <taxon>Porifera</taxon>
        <taxon>Demospongiae</taxon>
        <taxon>Heteroscleromorpha</taxon>
        <taxon>Tetractinellida</taxon>
        <taxon>Astrophorina</taxon>
        <taxon>Geodiidae</taxon>
        <taxon>Geodia</taxon>
    </lineage>
</organism>
<protein>
    <submittedName>
        <fullName evidence="1">Uncharacterized protein</fullName>
    </submittedName>
</protein>
<evidence type="ECO:0000313" key="1">
    <source>
        <dbReference type="EMBL" id="CAI8010307.1"/>
    </source>
</evidence>
<comment type="caution">
    <text evidence="1">The sequence shown here is derived from an EMBL/GenBank/DDBJ whole genome shotgun (WGS) entry which is preliminary data.</text>
</comment>
<reference evidence="1" key="1">
    <citation type="submission" date="2023-03" db="EMBL/GenBank/DDBJ databases">
        <authorList>
            <person name="Steffen K."/>
            <person name="Cardenas P."/>
        </authorList>
    </citation>
    <scope>NUCLEOTIDE SEQUENCE</scope>
</reference>
<sequence length="96" mass="10960">MHTPDWSFLRGRNDGEHWASVHATLPELVAWADISDFEYYMGMIPFPYDNPEAVRCYETAKSGAQSQELEFSHQHYVSGFLGAVHDECVKRLHMGG</sequence>